<sequence length="210" mass="23808">MQSIPEMTDYIKNFSLKDCNKKGFSRVLLQLFGYLGHGKSSFINTCKYVLDDTEFKPYADVKNNDGGNTTERITYELTDTLTLVDNRGCSIMNEYETGEIFAQLGNLLPLNKQVAWSKGIGLVDRIIQAERSVQTSDFIYPIFVYRSVDDIRTNGMTKNTIQILNSFYPGYRHVGRWKKLSVYSPPAPKSDLQRSDRCLDPAASFSVKGP</sequence>
<reference evidence="1" key="1">
    <citation type="submission" date="2023-07" db="EMBL/GenBank/DDBJ databases">
        <authorList>
            <person name="Stuckert A."/>
        </authorList>
    </citation>
    <scope>NUCLEOTIDE SEQUENCE</scope>
</reference>
<evidence type="ECO:0000313" key="2">
    <source>
        <dbReference type="Proteomes" id="UP001176940"/>
    </source>
</evidence>
<keyword evidence="2" id="KW-1185">Reference proteome</keyword>
<proteinExistence type="predicted"/>
<protein>
    <submittedName>
        <fullName evidence="1">Uncharacterized protein</fullName>
    </submittedName>
</protein>
<gene>
    <name evidence="1" type="ORF">RIMI_LOCUS18062420</name>
</gene>
<accession>A0ABN9M8Y2</accession>
<dbReference type="Proteomes" id="UP001176940">
    <property type="component" value="Unassembled WGS sequence"/>
</dbReference>
<organism evidence="1 2">
    <name type="scientific">Ranitomeya imitator</name>
    <name type="common">mimic poison frog</name>
    <dbReference type="NCBI Taxonomy" id="111125"/>
    <lineage>
        <taxon>Eukaryota</taxon>
        <taxon>Metazoa</taxon>
        <taxon>Chordata</taxon>
        <taxon>Craniata</taxon>
        <taxon>Vertebrata</taxon>
        <taxon>Euteleostomi</taxon>
        <taxon>Amphibia</taxon>
        <taxon>Batrachia</taxon>
        <taxon>Anura</taxon>
        <taxon>Neobatrachia</taxon>
        <taxon>Hyloidea</taxon>
        <taxon>Dendrobatidae</taxon>
        <taxon>Dendrobatinae</taxon>
        <taxon>Ranitomeya</taxon>
    </lineage>
</organism>
<dbReference type="EMBL" id="CAUEEQ010054241">
    <property type="protein sequence ID" value="CAJ0962127.1"/>
    <property type="molecule type" value="Genomic_DNA"/>
</dbReference>
<comment type="caution">
    <text evidence="1">The sequence shown here is derived from an EMBL/GenBank/DDBJ whole genome shotgun (WGS) entry which is preliminary data.</text>
</comment>
<name>A0ABN9M8Y2_9NEOB</name>
<evidence type="ECO:0000313" key="1">
    <source>
        <dbReference type="EMBL" id="CAJ0962127.1"/>
    </source>
</evidence>